<dbReference type="Pfam" id="PF13558">
    <property type="entry name" value="SbcC_Walker_B"/>
    <property type="match status" value="1"/>
</dbReference>
<dbReference type="Pfam" id="PF13476">
    <property type="entry name" value="AAA_23"/>
    <property type="match status" value="1"/>
</dbReference>
<comment type="subunit">
    <text evidence="2">Heterodimer of SbcC and SbcD.</text>
</comment>
<feature type="domain" description="Rad50/SbcC-type AAA" evidence="6">
    <location>
        <begin position="6"/>
        <end position="205"/>
    </location>
</feature>
<feature type="region of interest" description="Disordered" evidence="5">
    <location>
        <begin position="711"/>
        <end position="736"/>
    </location>
</feature>
<evidence type="ECO:0000256" key="5">
    <source>
        <dbReference type="SAM" id="MobiDB-lite"/>
    </source>
</evidence>
<dbReference type="SUPFAM" id="SSF52540">
    <property type="entry name" value="P-loop containing nucleoside triphosphate hydrolases"/>
    <property type="match status" value="2"/>
</dbReference>
<organism evidence="7 8">
    <name type="scientific">Jeotgalibacillus marinus</name>
    <dbReference type="NCBI Taxonomy" id="86667"/>
    <lineage>
        <taxon>Bacteria</taxon>
        <taxon>Bacillati</taxon>
        <taxon>Bacillota</taxon>
        <taxon>Bacilli</taxon>
        <taxon>Bacillales</taxon>
        <taxon>Caryophanaceae</taxon>
        <taxon>Jeotgalibacillus</taxon>
    </lineage>
</organism>
<dbReference type="Gene3D" id="3.40.50.300">
    <property type="entry name" value="P-loop containing nucleotide triphosphate hydrolases"/>
    <property type="match status" value="2"/>
</dbReference>
<feature type="compositionally biased region" description="Basic and acidic residues" evidence="5">
    <location>
        <begin position="711"/>
        <end position="723"/>
    </location>
</feature>
<dbReference type="PANTHER" id="PTHR32114:SF2">
    <property type="entry name" value="ABC TRANSPORTER ABCH.3"/>
    <property type="match status" value="1"/>
</dbReference>
<dbReference type="RefSeq" id="WP_367780001.1">
    <property type="nucleotide sequence ID" value="NZ_JBFMIA010000011.1"/>
</dbReference>
<comment type="similarity">
    <text evidence="1">Belongs to the SMC family. SbcC subfamily.</text>
</comment>
<feature type="coiled-coil region" evidence="4">
    <location>
        <begin position="472"/>
        <end position="506"/>
    </location>
</feature>
<name>A0ABV3Q588_9BACL</name>
<protein>
    <recommendedName>
        <fullName evidence="3">Nuclease SbcCD subunit C</fullName>
    </recommendedName>
</protein>
<evidence type="ECO:0000256" key="1">
    <source>
        <dbReference type="ARBA" id="ARBA00006930"/>
    </source>
</evidence>
<evidence type="ECO:0000256" key="4">
    <source>
        <dbReference type="SAM" id="Coils"/>
    </source>
</evidence>
<keyword evidence="4" id="KW-0175">Coiled coil</keyword>
<dbReference type="PANTHER" id="PTHR32114">
    <property type="entry name" value="ABC TRANSPORTER ABCH.3"/>
    <property type="match status" value="1"/>
</dbReference>
<dbReference type="EMBL" id="JBFMIA010000011">
    <property type="protein sequence ID" value="MEW9502510.1"/>
    <property type="molecule type" value="Genomic_DNA"/>
</dbReference>
<sequence>MKPITLTMQAFGPYANIEHINFRMLENRTMFVISGKTGSGKTTIFDGIAFAIYGRTSGEERTGTDLRSQFANASVLTEVTLQFSLKNRHYKIIRSPQQEKQKTRGDGFTTINTKAELYQLDNGEERLLAGNVREVDEKIRSLMQLDFHQFKQILMIPQGEFRKLLTSDSKDKEQILQKLFHTELFKNVQDHLKEKAGHLERQVGQSRMERLKWIGSIDPLDHEKLKNLLTADSIHEEMVLSLAKNLVATQKEEKKQLSKELATERTKRDQLMKEMERAIYIDEAFVQLARLKEEVQELTQQQQQINEQKERIVVAKQAEKLWPVRNELNEKKRVLEERVREIKSFEKALDKATSDLVSANQADQKLEQRREENELLQQELHDVLALEDKITERKSFEQSLTKITQQGMVEKKSLNHMEEQLKTTQQEISMLDKELSQLNDSKLQSYEEKDQLQSKRYVLQLIERALRINSQLRQWTDRIVLLKEENIQTENQVKEANEEKKEIERQFYSSQAVILSRQLHQDEPCPVCGSSHHPNKATGDDHHVSEQELAIAAEKWQLALSDREKGLVELNQASERLKEINLEKSQMTVELESILGEFEWTRLDQIKLSVGEEIVQKEQIIRKMDQDTARAKQSLAKKDSLVKSLEQLTVQFNNQTINVQQKRDQFVEAQTNLNRLSGEIPNEYLDEVHYQKKIQELKNLISSFEAQKKQAEEQASHLKEHHQTISNRLDQTREERDKEQHRLAEIQTKWHQSLEESAFEDEQHLIESRISELELAQNEHHVQQFEQQFYSTKQQMNTKEKELENIEKADRTLLNEQLKKIDEILQNIETNHHKVTSYIERHESLLDRIEENARATATLEEEYSLVGHLADMANGKNHLRLTFERYVLAFYLEDILFIANDRLSKMTSGRYQLLRKEDKSKGNVQGGLELLIFDQYTGQQRHVKTLSGGEAFKASLSLALGLAEVVQSHAGGVSLETMFIDEGFGTLDPESLDQAIESLMDIQSSGRLVGVISHVPELKERIDARLEVESTQQGSTTAFYFTS</sequence>
<keyword evidence="8" id="KW-1185">Reference proteome</keyword>
<proteinExistence type="inferred from homology"/>
<reference evidence="7 8" key="1">
    <citation type="journal article" date="1979" name="Int. J. Syst. Evol. Microbiol.">
        <title>Bacillus globisporus subsp. marinus subsp. nov.</title>
        <authorList>
            <person name="Liu H."/>
        </authorList>
    </citation>
    <scope>NUCLEOTIDE SEQUENCE [LARGE SCALE GENOMIC DNA]</scope>
    <source>
        <strain evidence="7 8">DSM 1297</strain>
    </source>
</reference>
<dbReference type="InterPro" id="IPR038729">
    <property type="entry name" value="Rad50/SbcC_AAA"/>
</dbReference>
<feature type="coiled-coil region" evidence="4">
    <location>
        <begin position="240"/>
        <end position="386"/>
    </location>
</feature>
<evidence type="ECO:0000259" key="6">
    <source>
        <dbReference type="Pfam" id="PF13476"/>
    </source>
</evidence>
<feature type="coiled-coil region" evidence="4">
    <location>
        <begin position="414"/>
        <end position="441"/>
    </location>
</feature>
<dbReference type="Proteomes" id="UP001556040">
    <property type="component" value="Unassembled WGS sequence"/>
</dbReference>
<evidence type="ECO:0000313" key="7">
    <source>
        <dbReference type="EMBL" id="MEW9502510.1"/>
    </source>
</evidence>
<gene>
    <name evidence="7" type="ORF">AB1471_11985</name>
</gene>
<dbReference type="InterPro" id="IPR027417">
    <property type="entry name" value="P-loop_NTPase"/>
</dbReference>
<feature type="coiled-coil region" evidence="4">
    <location>
        <begin position="796"/>
        <end position="831"/>
    </location>
</feature>
<evidence type="ECO:0000313" key="8">
    <source>
        <dbReference type="Proteomes" id="UP001556040"/>
    </source>
</evidence>
<comment type="caution">
    <text evidence="7">The sequence shown here is derived from an EMBL/GenBank/DDBJ whole genome shotgun (WGS) entry which is preliminary data.</text>
</comment>
<evidence type="ECO:0000256" key="2">
    <source>
        <dbReference type="ARBA" id="ARBA00011322"/>
    </source>
</evidence>
<accession>A0ABV3Q588</accession>
<evidence type="ECO:0000256" key="3">
    <source>
        <dbReference type="ARBA" id="ARBA00013368"/>
    </source>
</evidence>